<sequence length="164" mass="16150">MAAVVSRVGRVVVGTVAGLGLALGVAACGGSPAPGAPGAAVAPSSAAPATPDPAVQPYCDAVTRVQTEQAAPGAGAGGVAPSSDAARRQVADLVATAPPEIAAEWRTVQALTDQALASLAGTGGDPTRIDRAELERLQREAGPAVARIQEVTQQRCGITFRPPG</sequence>
<accession>A0ABT5T0C4</accession>
<protein>
    <recommendedName>
        <fullName evidence="3">Lipoprotein</fullName>
    </recommendedName>
</protein>
<proteinExistence type="predicted"/>
<organism evidence="1 2">
    <name type="scientific">Actinomycetospora lemnae</name>
    <dbReference type="NCBI Taxonomy" id="3019891"/>
    <lineage>
        <taxon>Bacteria</taxon>
        <taxon>Bacillati</taxon>
        <taxon>Actinomycetota</taxon>
        <taxon>Actinomycetes</taxon>
        <taxon>Pseudonocardiales</taxon>
        <taxon>Pseudonocardiaceae</taxon>
        <taxon>Actinomycetospora</taxon>
    </lineage>
</organism>
<dbReference type="RefSeq" id="WP_274202983.1">
    <property type="nucleotide sequence ID" value="NZ_JAQZAO010000013.1"/>
</dbReference>
<dbReference type="PROSITE" id="PS51257">
    <property type="entry name" value="PROKAR_LIPOPROTEIN"/>
    <property type="match status" value="1"/>
</dbReference>
<gene>
    <name evidence="1" type="ORF">PGB27_24160</name>
</gene>
<evidence type="ECO:0000313" key="1">
    <source>
        <dbReference type="EMBL" id="MDD7968449.1"/>
    </source>
</evidence>
<dbReference type="EMBL" id="JAQZAO010000013">
    <property type="protein sequence ID" value="MDD7968449.1"/>
    <property type="molecule type" value="Genomic_DNA"/>
</dbReference>
<name>A0ABT5T0C4_9PSEU</name>
<dbReference type="Proteomes" id="UP001300763">
    <property type="component" value="Unassembled WGS sequence"/>
</dbReference>
<evidence type="ECO:0000313" key="2">
    <source>
        <dbReference type="Proteomes" id="UP001300763"/>
    </source>
</evidence>
<evidence type="ECO:0008006" key="3">
    <source>
        <dbReference type="Google" id="ProtNLM"/>
    </source>
</evidence>
<comment type="caution">
    <text evidence="1">The sequence shown here is derived from an EMBL/GenBank/DDBJ whole genome shotgun (WGS) entry which is preliminary data.</text>
</comment>
<reference evidence="1 2" key="1">
    <citation type="submission" date="2023-02" db="EMBL/GenBank/DDBJ databases">
        <title>Genome sequencing required for Actinomycetospora new species description.</title>
        <authorList>
            <person name="Saimee Y."/>
            <person name="Duangmal K."/>
        </authorList>
    </citation>
    <scope>NUCLEOTIDE SEQUENCE [LARGE SCALE GENOMIC DNA]</scope>
    <source>
        <strain evidence="1 2">DW7H6</strain>
    </source>
</reference>
<keyword evidence="2" id="KW-1185">Reference proteome</keyword>